<dbReference type="Pfam" id="PF01336">
    <property type="entry name" value="tRNA_anti-codon"/>
    <property type="match status" value="1"/>
</dbReference>
<protein>
    <recommendedName>
        <fullName evidence="8">Aspartate--tRNA ligase</fullName>
        <ecNumber evidence="8">6.1.1.12</ecNumber>
    </recommendedName>
    <alternativeName>
        <fullName evidence="8">Aspartyl-tRNA synthetase</fullName>
        <shortName evidence="8">AspRS</shortName>
    </alternativeName>
</protein>
<dbReference type="SUPFAM" id="SSF55261">
    <property type="entry name" value="GAD domain-like"/>
    <property type="match status" value="1"/>
</dbReference>
<comment type="caution">
    <text evidence="8">Lacks conserved residue(s) required for the propagation of feature annotation.</text>
</comment>
<dbReference type="GO" id="GO:0005737">
    <property type="term" value="C:cytoplasm"/>
    <property type="evidence" value="ECO:0007669"/>
    <property type="project" value="UniProtKB-SubCell"/>
</dbReference>
<dbReference type="NCBIfam" id="TIGR00459">
    <property type="entry name" value="aspS_bact"/>
    <property type="match status" value="1"/>
</dbReference>
<dbReference type="EMBL" id="LN774881">
    <property type="protein sequence ID" value="CEN32246.1"/>
    <property type="molecule type" value="Genomic_DNA"/>
</dbReference>
<proteinExistence type="inferred from homology"/>
<dbReference type="EC" id="6.1.1.12" evidence="8"/>
<dbReference type="InterPro" id="IPR006195">
    <property type="entry name" value="aa-tRNA-synth_II"/>
</dbReference>
<dbReference type="GO" id="GO:0003676">
    <property type="term" value="F:nucleic acid binding"/>
    <property type="evidence" value="ECO:0007669"/>
    <property type="project" value="InterPro"/>
</dbReference>
<dbReference type="Proteomes" id="UP000242753">
    <property type="component" value="Chromosome I"/>
</dbReference>
<dbReference type="HAMAP" id="MF_00044">
    <property type="entry name" value="Asp_tRNA_synth_type1"/>
    <property type="match status" value="1"/>
</dbReference>
<gene>
    <name evidence="8 10" type="primary">aspS</name>
    <name evidence="10" type="ORF">WEOB_310</name>
</gene>
<keyword evidence="11" id="KW-1185">Reference proteome</keyword>
<dbReference type="PATRIC" id="fig|1594731.3.peg.287"/>
<comment type="subunit">
    <text evidence="8">Homodimer.</text>
</comment>
<dbReference type="GO" id="GO:0004815">
    <property type="term" value="F:aspartate-tRNA ligase activity"/>
    <property type="evidence" value="ECO:0007669"/>
    <property type="project" value="UniProtKB-UniRule"/>
</dbReference>
<evidence type="ECO:0000256" key="4">
    <source>
        <dbReference type="ARBA" id="ARBA00022741"/>
    </source>
</evidence>
<dbReference type="GO" id="GO:0006422">
    <property type="term" value="P:aspartyl-tRNA aminoacylation"/>
    <property type="evidence" value="ECO:0007669"/>
    <property type="project" value="UniProtKB-UniRule"/>
</dbReference>
<feature type="binding site" evidence="8">
    <location>
        <position position="485"/>
    </location>
    <ligand>
        <name>ATP</name>
        <dbReference type="ChEBI" id="CHEBI:30616"/>
    </ligand>
</feature>
<organism evidence="10 11">
    <name type="scientific">Candidatus Westeberhardia cardiocondylae</name>
    <dbReference type="NCBI Taxonomy" id="1594731"/>
    <lineage>
        <taxon>Bacteria</taxon>
        <taxon>Pseudomonadati</taxon>
        <taxon>Pseudomonadota</taxon>
        <taxon>Gammaproteobacteria</taxon>
        <taxon>Enterobacterales</taxon>
        <taxon>Enterobacteriaceae</taxon>
        <taxon>ant endosymbionts</taxon>
        <taxon>Candidatus Westeberhardia</taxon>
    </lineage>
</organism>
<dbReference type="InterPro" id="IPR004365">
    <property type="entry name" value="NA-bd_OB_tRNA"/>
</dbReference>
<dbReference type="CDD" id="cd04317">
    <property type="entry name" value="EcAspRS_like_N"/>
    <property type="match status" value="1"/>
</dbReference>
<feature type="binding site" evidence="8">
    <location>
        <begin position="537"/>
        <end position="540"/>
    </location>
    <ligand>
        <name>ATP</name>
        <dbReference type="ChEBI" id="CHEBI:30616"/>
    </ligand>
</feature>
<evidence type="ECO:0000256" key="5">
    <source>
        <dbReference type="ARBA" id="ARBA00022840"/>
    </source>
</evidence>
<dbReference type="SUPFAM" id="SSF50249">
    <property type="entry name" value="Nucleic acid-binding proteins"/>
    <property type="match status" value="1"/>
</dbReference>
<evidence type="ECO:0000256" key="7">
    <source>
        <dbReference type="ARBA" id="ARBA00023146"/>
    </source>
</evidence>
<reference evidence="11" key="1">
    <citation type="submission" date="2015-01" db="EMBL/GenBank/DDBJ databases">
        <authorList>
            <person name="Manzano-Marin A."/>
            <person name="Manzano-Marin A."/>
        </authorList>
    </citation>
    <scope>NUCLEOTIDE SEQUENCE [LARGE SCALE GENOMIC DNA]</scope>
    <source>
        <strain evidence="11">obscurior</strain>
    </source>
</reference>
<evidence type="ECO:0000313" key="11">
    <source>
        <dbReference type="Proteomes" id="UP000242753"/>
    </source>
</evidence>
<dbReference type="Gene3D" id="2.40.50.140">
    <property type="entry name" value="Nucleic acid-binding proteins"/>
    <property type="match status" value="1"/>
</dbReference>
<dbReference type="InterPro" id="IPR004364">
    <property type="entry name" value="Aa-tRNA-synt_II"/>
</dbReference>
<comment type="function">
    <text evidence="8">Catalyzes the attachment of L-aspartate to tRNA(Asp) in a two-step reaction: L-aspartate is first activated by ATP to form Asp-AMP and then transferred to the acceptor end of tRNA(Asp).</text>
</comment>
<feature type="binding site" evidence="8">
    <location>
        <begin position="217"/>
        <end position="219"/>
    </location>
    <ligand>
        <name>ATP</name>
        <dbReference type="ChEBI" id="CHEBI:30616"/>
    </ligand>
</feature>
<evidence type="ECO:0000256" key="2">
    <source>
        <dbReference type="ARBA" id="ARBA00022490"/>
    </source>
</evidence>
<dbReference type="KEGG" id="wca:WEOB_310"/>
<dbReference type="PRINTS" id="PR01042">
    <property type="entry name" value="TRNASYNTHASP"/>
</dbReference>
<comment type="subcellular location">
    <subcellularLocation>
        <location evidence="8">Cytoplasm</location>
    </subcellularLocation>
</comment>
<dbReference type="InterPro" id="IPR002312">
    <property type="entry name" value="Asp/Asn-tRNA-synth_IIb"/>
</dbReference>
<dbReference type="InterPro" id="IPR004524">
    <property type="entry name" value="Asp-tRNA-ligase_1"/>
</dbReference>
<feature type="domain" description="Aminoacyl-transfer RNA synthetases class-II family profile" evidence="9">
    <location>
        <begin position="138"/>
        <end position="556"/>
    </location>
</feature>
<dbReference type="Gene3D" id="3.30.930.10">
    <property type="entry name" value="Bira Bifunctional Protein, Domain 2"/>
    <property type="match status" value="1"/>
</dbReference>
<sequence>MRTIYCGKLDAKHINKKVKLCGWINHIRKMGNLIFIEMRDWEGTVQIFFNSKYPKAFLQASKLRNEFCLKITGIVHRRPKKQINKNIPTGEIEILVTNLTIINKSEPLPINNNQNNFEEQRLKFRYLDLRRPIMTNRLKIRAKTSNYIRKFMNSKGFLEIDTPILSKITLEGAKNYLVLNKIHGKKFFSLPQSPQIFKQLLMISGIDRYYQIAKCFRNEDSRSNRQPEFTQVDLEISFSTSVKVRKIAENLIRNIWNNILGVKLKKFPQITYEESIKKFGSDKPDLRNPIEFVEITDLIKNKQIKLFSVLENKIQYKIFSTHFPNCTEFNQKKIEKYNKYIKNSNINNKIFYMEIIGYKNETYKIKSSILNFLNYETIKNIIKRNKANIGDILIFLFFEYNKKTFKYLKKLRIDFGKDLKLTNKKNWSPVWIIDFPMFKKLNNGEITSMHHPFTAPKKLQDIQTLTKNPLSIISDSYDLVINGHEIGSGSVRIHKTEIQKIVFDILNIDLTTQNKIFNFFLDALKYGTPPHAGLAFGFDRLVMLLTKTDNIRDIIPFPKTTSGIDLMTNAPDYL</sequence>
<feature type="binding site" evidence="8">
    <location>
        <position position="171"/>
    </location>
    <ligand>
        <name>L-aspartate</name>
        <dbReference type="ChEBI" id="CHEBI:29991"/>
    </ligand>
</feature>
<keyword evidence="4 8" id="KW-0547">Nucleotide-binding</keyword>
<feature type="region of interest" description="Aspartate" evidence="8">
    <location>
        <begin position="195"/>
        <end position="198"/>
    </location>
</feature>
<keyword evidence="7 8" id="KW-0030">Aminoacyl-tRNA synthetase</keyword>
<dbReference type="SUPFAM" id="SSF55681">
    <property type="entry name" value="Class II aaRS and biotin synthetases"/>
    <property type="match status" value="1"/>
</dbReference>
<dbReference type="AlphaFoldDB" id="A0A0H5C5K8"/>
<evidence type="ECO:0000256" key="1">
    <source>
        <dbReference type="ARBA" id="ARBA00006303"/>
    </source>
</evidence>
<keyword evidence="3 8" id="KW-0436">Ligase</keyword>
<dbReference type="STRING" id="1594731.WEOB_310"/>
<keyword evidence="6 8" id="KW-0648">Protein biosynthesis</keyword>
<evidence type="ECO:0000259" key="9">
    <source>
        <dbReference type="PROSITE" id="PS50862"/>
    </source>
</evidence>
<dbReference type="InterPro" id="IPR045864">
    <property type="entry name" value="aa-tRNA-synth_II/BPL/LPL"/>
</dbReference>
<evidence type="ECO:0000256" key="3">
    <source>
        <dbReference type="ARBA" id="ARBA00022598"/>
    </source>
</evidence>
<comment type="similarity">
    <text evidence="1 8">Belongs to the class-II aminoacyl-tRNA synthetase family. Type 1 subfamily.</text>
</comment>
<evidence type="ECO:0000256" key="6">
    <source>
        <dbReference type="ARBA" id="ARBA00022917"/>
    </source>
</evidence>
<comment type="catalytic activity">
    <reaction evidence="8">
        <text>tRNA(Asp) + L-aspartate + ATP = L-aspartyl-tRNA(Asp) + AMP + diphosphate</text>
        <dbReference type="Rhea" id="RHEA:19649"/>
        <dbReference type="Rhea" id="RHEA-COMP:9660"/>
        <dbReference type="Rhea" id="RHEA-COMP:9678"/>
        <dbReference type="ChEBI" id="CHEBI:29991"/>
        <dbReference type="ChEBI" id="CHEBI:30616"/>
        <dbReference type="ChEBI" id="CHEBI:33019"/>
        <dbReference type="ChEBI" id="CHEBI:78442"/>
        <dbReference type="ChEBI" id="CHEBI:78516"/>
        <dbReference type="ChEBI" id="CHEBI:456215"/>
        <dbReference type="EC" id="6.1.1.12"/>
    </reaction>
</comment>
<accession>A0A0H5C5K8</accession>
<dbReference type="NCBIfam" id="NF001750">
    <property type="entry name" value="PRK00476.1"/>
    <property type="match status" value="1"/>
</dbReference>
<feature type="binding site" evidence="8">
    <location>
        <position position="226"/>
    </location>
    <ligand>
        <name>ATP</name>
        <dbReference type="ChEBI" id="CHEBI:30616"/>
    </ligand>
</feature>
<name>A0A0H5C5K8_9ENTR</name>
<evidence type="ECO:0000256" key="8">
    <source>
        <dbReference type="HAMAP-Rule" id="MF_00044"/>
    </source>
</evidence>
<feature type="binding site" evidence="8">
    <location>
        <position position="217"/>
    </location>
    <ligand>
        <name>L-aspartate</name>
        <dbReference type="ChEBI" id="CHEBI:29991"/>
    </ligand>
</feature>
<keyword evidence="2 8" id="KW-0963">Cytoplasm</keyword>
<dbReference type="Gene3D" id="3.30.1360.30">
    <property type="entry name" value="GAD-like domain"/>
    <property type="match status" value="1"/>
</dbReference>
<dbReference type="InterPro" id="IPR012340">
    <property type="entry name" value="NA-bd_OB-fold"/>
</dbReference>
<feature type="binding site" evidence="8">
    <location>
        <position position="450"/>
    </location>
    <ligand>
        <name>L-aspartate</name>
        <dbReference type="ChEBI" id="CHEBI:29991"/>
    </ligand>
</feature>
<dbReference type="PROSITE" id="PS50862">
    <property type="entry name" value="AA_TRNA_LIGASE_II"/>
    <property type="match status" value="1"/>
</dbReference>
<dbReference type="InterPro" id="IPR004115">
    <property type="entry name" value="GAD-like_sf"/>
</dbReference>
<dbReference type="PANTHER" id="PTHR22594:SF5">
    <property type="entry name" value="ASPARTATE--TRNA LIGASE, MITOCHONDRIAL"/>
    <property type="match status" value="1"/>
</dbReference>
<feature type="binding site" evidence="8">
    <location>
        <position position="492"/>
    </location>
    <ligand>
        <name>L-aspartate</name>
        <dbReference type="ChEBI" id="CHEBI:29991"/>
    </ligand>
</feature>
<dbReference type="GO" id="GO:0005524">
    <property type="term" value="F:ATP binding"/>
    <property type="evidence" value="ECO:0007669"/>
    <property type="project" value="UniProtKB-UniRule"/>
</dbReference>
<dbReference type="PANTHER" id="PTHR22594">
    <property type="entry name" value="ASPARTYL/LYSYL-TRNA SYNTHETASE"/>
    <property type="match status" value="1"/>
</dbReference>
<evidence type="ECO:0000313" key="10">
    <source>
        <dbReference type="EMBL" id="CEN32246.1"/>
    </source>
</evidence>
<dbReference type="InterPro" id="IPR047089">
    <property type="entry name" value="Asp-tRNA-ligase_1_N"/>
</dbReference>
<dbReference type="Pfam" id="PF00152">
    <property type="entry name" value="tRNA-synt_2"/>
    <property type="match status" value="1"/>
</dbReference>
<dbReference type="RefSeq" id="WP_281263789.1">
    <property type="nucleotide sequence ID" value="NZ_LN774881.1"/>
</dbReference>
<keyword evidence="5 8" id="KW-0067">ATP-binding</keyword>